<dbReference type="CDD" id="cd16015">
    <property type="entry name" value="LTA_synthase"/>
    <property type="match status" value="1"/>
</dbReference>
<feature type="transmembrane region" description="Helical" evidence="6">
    <location>
        <begin position="81"/>
        <end position="102"/>
    </location>
</feature>
<feature type="transmembrane region" description="Helical" evidence="6">
    <location>
        <begin position="31"/>
        <end position="57"/>
    </location>
</feature>
<evidence type="ECO:0000259" key="8">
    <source>
        <dbReference type="Pfam" id="PF22895"/>
    </source>
</evidence>
<dbReference type="InterPro" id="IPR050448">
    <property type="entry name" value="OpgB/LTA_synthase_biosynth"/>
</dbReference>
<feature type="domain" description="DUF7024" evidence="8">
    <location>
        <begin position="627"/>
        <end position="771"/>
    </location>
</feature>
<feature type="transmembrane region" description="Helical" evidence="6">
    <location>
        <begin position="114"/>
        <end position="135"/>
    </location>
</feature>
<dbReference type="Pfam" id="PF22895">
    <property type="entry name" value="DUF7024"/>
    <property type="match status" value="1"/>
</dbReference>
<evidence type="ECO:0000256" key="5">
    <source>
        <dbReference type="ARBA" id="ARBA00023136"/>
    </source>
</evidence>
<evidence type="ECO:0000256" key="3">
    <source>
        <dbReference type="ARBA" id="ARBA00022692"/>
    </source>
</evidence>
<dbReference type="GO" id="GO:0016740">
    <property type="term" value="F:transferase activity"/>
    <property type="evidence" value="ECO:0007669"/>
    <property type="project" value="UniProtKB-KW"/>
</dbReference>
<name>A0ABX9FR04_9ENTR</name>
<dbReference type="NCBIfam" id="NF003000">
    <property type="entry name" value="PRK03776.1"/>
    <property type="match status" value="1"/>
</dbReference>
<feature type="transmembrane region" description="Helical" evidence="6">
    <location>
        <begin position="6"/>
        <end position="24"/>
    </location>
</feature>
<dbReference type="InterPro" id="IPR017850">
    <property type="entry name" value="Alkaline_phosphatase_core_sf"/>
</dbReference>
<organism evidence="9 10">
    <name type="scientific">Pseudocitrobacter faecalis</name>
    <dbReference type="NCBI Taxonomy" id="1398493"/>
    <lineage>
        <taxon>Bacteria</taxon>
        <taxon>Pseudomonadati</taxon>
        <taxon>Pseudomonadota</taxon>
        <taxon>Gammaproteobacteria</taxon>
        <taxon>Enterobacterales</taxon>
        <taxon>Enterobacteriaceae</taxon>
        <taxon>Pseudocitrobacter</taxon>
    </lineage>
</organism>
<dbReference type="RefSeq" id="WP_113858905.1">
    <property type="nucleotide sequence ID" value="NZ_QNRL01000009.1"/>
</dbReference>
<protein>
    <submittedName>
        <fullName evidence="9">Phosphoglycerol transferase</fullName>
    </submittedName>
</protein>
<evidence type="ECO:0000256" key="1">
    <source>
        <dbReference type="ARBA" id="ARBA00004651"/>
    </source>
</evidence>
<dbReference type="PANTHER" id="PTHR47371">
    <property type="entry name" value="LIPOTEICHOIC ACID SYNTHASE"/>
    <property type="match status" value="1"/>
</dbReference>
<dbReference type="InterPro" id="IPR054288">
    <property type="entry name" value="DUF7024"/>
</dbReference>
<keyword evidence="10" id="KW-1185">Reference proteome</keyword>
<sequence length="774" mass="86610">MLESFVELILSLLISVIAMFIYRVRGRYHTFYSLMMIVLFGIECLLCMFWVGCYYFTGEGINDSVIFTLTRSLTGVGISEYLIPLAVTLVVFISLVLVIFKWILHCPNHTTGRWFYSVFSIVLAVMAIVISPTFVQLQTYNKPPEKVDGSDFDKYVVIPEGKLTQAKYNLVYIYGESLERTYFDESTFPNLMPALTSIKEMGLDFTNTEQFPATDFTIAGIIASQCGFPLLAPTDLSGKTASNGFFSNSICLGDILKNTGYETWFIQGADLRFADKNIFFKTHGIDNVWGLQESEYVKDSSKQNEWGLYDDIVLEKVWDKFETLSKNNKPFAIFTLTLDTHPPHGYISPECNTPVYVKDGGEVPALTAVRCSQSQIARLIHRIQSSPWSKNTVIVLSSDHLVMPNMTVAVDYLNKMTRRDLFVILKDGVAPRKKDERRSTLDNGATVLEALGGGNALGLGRSSLSQPSLATIFPDFKNKLLAWGPGIRSRWGVPDKIDEFKIDLVKKKIAFDNYEYNLPIILEITRDKVWPVVDDGLVYGFSLRRTLGFLPVGEHYIWVDQCLKMASLGGDAQINMPGWCIAQGYAGNKPVIDRISAGEYSGKASYNKSAIDSKLYKKTQDNLLKPEDEIKYDSAKFIFAADGTPKQIKSIAGLSHTESWGRWSDAVLADKVAITYEKPLPKSFDVELKAKAYGKNIGQEINVSVGDCSKNMKLGEKLSTVKIHFDNVNNADTLIITPPFPEITNDDNFLGFHQSAPPRKLGVGFAELRIIPPE</sequence>
<dbReference type="EMBL" id="QNRL01000009">
    <property type="protein sequence ID" value="RBP08330.1"/>
    <property type="molecule type" value="Genomic_DNA"/>
</dbReference>
<dbReference type="Gene3D" id="3.40.720.10">
    <property type="entry name" value="Alkaline Phosphatase, subunit A"/>
    <property type="match status" value="1"/>
</dbReference>
<feature type="domain" description="Sulfatase N-terminal" evidence="7">
    <location>
        <begin position="169"/>
        <end position="452"/>
    </location>
</feature>
<dbReference type="Proteomes" id="UP000253201">
    <property type="component" value="Unassembled WGS sequence"/>
</dbReference>
<comment type="subcellular location">
    <subcellularLocation>
        <location evidence="1">Cell membrane</location>
        <topology evidence="1">Multi-pass membrane protein</topology>
    </subcellularLocation>
</comment>
<comment type="caution">
    <text evidence="9">The sequence shown here is derived from an EMBL/GenBank/DDBJ whole genome shotgun (WGS) entry which is preliminary data.</text>
</comment>
<accession>A0ABX9FR04</accession>
<keyword evidence="3 6" id="KW-0812">Transmembrane</keyword>
<dbReference type="InterPro" id="IPR000917">
    <property type="entry name" value="Sulfatase_N"/>
</dbReference>
<dbReference type="SUPFAM" id="SSF53649">
    <property type="entry name" value="Alkaline phosphatase-like"/>
    <property type="match status" value="1"/>
</dbReference>
<dbReference type="PANTHER" id="PTHR47371:SF3">
    <property type="entry name" value="PHOSPHOGLYCEROL TRANSFERASE I"/>
    <property type="match status" value="1"/>
</dbReference>
<evidence type="ECO:0000256" key="4">
    <source>
        <dbReference type="ARBA" id="ARBA00022989"/>
    </source>
</evidence>
<evidence type="ECO:0000313" key="10">
    <source>
        <dbReference type="Proteomes" id="UP000253201"/>
    </source>
</evidence>
<gene>
    <name evidence="9" type="ORF">DFQ50_10990</name>
</gene>
<dbReference type="Pfam" id="PF00884">
    <property type="entry name" value="Sulfatase"/>
    <property type="match status" value="1"/>
</dbReference>
<keyword evidence="4 6" id="KW-1133">Transmembrane helix</keyword>
<evidence type="ECO:0000259" key="7">
    <source>
        <dbReference type="Pfam" id="PF00884"/>
    </source>
</evidence>
<evidence type="ECO:0000313" key="9">
    <source>
        <dbReference type="EMBL" id="RBP08330.1"/>
    </source>
</evidence>
<reference evidence="9 10" key="1">
    <citation type="submission" date="2018-06" db="EMBL/GenBank/DDBJ databases">
        <title>Genomic Encyclopedia of Type Strains, Phase IV (KMG-IV): sequencing the most valuable type-strain genomes for metagenomic binning, comparative biology and taxonomic classification.</title>
        <authorList>
            <person name="Goeker M."/>
        </authorList>
    </citation>
    <scope>NUCLEOTIDE SEQUENCE [LARGE SCALE GENOMIC DNA]</scope>
    <source>
        <strain evidence="9 10">DSM 27453</strain>
    </source>
</reference>
<proteinExistence type="predicted"/>
<keyword evidence="9" id="KW-0808">Transferase</keyword>
<evidence type="ECO:0000256" key="6">
    <source>
        <dbReference type="SAM" id="Phobius"/>
    </source>
</evidence>
<keyword evidence="2" id="KW-1003">Cell membrane</keyword>
<evidence type="ECO:0000256" key="2">
    <source>
        <dbReference type="ARBA" id="ARBA00022475"/>
    </source>
</evidence>
<keyword evidence="5 6" id="KW-0472">Membrane</keyword>